<dbReference type="InParanoid" id="A0A165C504"/>
<dbReference type="Proteomes" id="UP000076842">
    <property type="component" value="Unassembled WGS sequence"/>
</dbReference>
<accession>A0A165C504</accession>
<sequence>MSAFSLSFTGPGPAWAVVGLSGIVHQDPPAERQLTEDNLRSIRQLEAVMTAALFFATPSTMKRGRAAHNSPSAFALAGYLGLFSRPQCVPAGCPQTVAHPTAAGVAEKLEQISQLGINSGAFWARFSAYHTPEYVRALLTTDPDSESSIWDALKLLLPKLCQDVYFLQYAQKHQENIRLLCKRLAEDVEALLHALRDSERQGLPLNSPAIELQRASELAEALSWLISACWSGGKPPTFLEAALRERLIRSASQTGKSWRTYRDDGRLAELAGVLDGARLQRCSMDAIRYAGKRWRCGYKRCAIQHGLTPCVRCGTVAYVSFLILLSLRVWFKSLSVPPCL</sequence>
<name>A0A165C504_9BASI</name>
<gene>
    <name evidence="1" type="ORF">CALCODRAFT_201152</name>
</gene>
<proteinExistence type="predicted"/>
<dbReference type="EMBL" id="KV424203">
    <property type="protein sequence ID" value="KZT50246.1"/>
    <property type="molecule type" value="Genomic_DNA"/>
</dbReference>
<evidence type="ECO:0000313" key="1">
    <source>
        <dbReference type="EMBL" id="KZT50246.1"/>
    </source>
</evidence>
<keyword evidence="2" id="KW-1185">Reference proteome</keyword>
<protein>
    <submittedName>
        <fullName evidence="1">Uncharacterized protein</fullName>
    </submittedName>
</protein>
<dbReference type="AlphaFoldDB" id="A0A165C504"/>
<evidence type="ECO:0000313" key="2">
    <source>
        <dbReference type="Proteomes" id="UP000076842"/>
    </source>
</evidence>
<reference evidence="1 2" key="1">
    <citation type="journal article" date="2016" name="Mol. Biol. Evol.">
        <title>Comparative Genomics of Early-Diverging Mushroom-Forming Fungi Provides Insights into the Origins of Lignocellulose Decay Capabilities.</title>
        <authorList>
            <person name="Nagy L.G."/>
            <person name="Riley R."/>
            <person name="Tritt A."/>
            <person name="Adam C."/>
            <person name="Daum C."/>
            <person name="Floudas D."/>
            <person name="Sun H."/>
            <person name="Yadav J.S."/>
            <person name="Pangilinan J."/>
            <person name="Larsson K.H."/>
            <person name="Matsuura K."/>
            <person name="Barry K."/>
            <person name="Labutti K."/>
            <person name="Kuo R."/>
            <person name="Ohm R.A."/>
            <person name="Bhattacharya S.S."/>
            <person name="Shirouzu T."/>
            <person name="Yoshinaga Y."/>
            <person name="Martin F.M."/>
            <person name="Grigoriev I.V."/>
            <person name="Hibbett D.S."/>
        </authorList>
    </citation>
    <scope>NUCLEOTIDE SEQUENCE [LARGE SCALE GENOMIC DNA]</scope>
    <source>
        <strain evidence="1 2">HHB12733</strain>
    </source>
</reference>
<organism evidence="1 2">
    <name type="scientific">Calocera cornea HHB12733</name>
    <dbReference type="NCBI Taxonomy" id="1353952"/>
    <lineage>
        <taxon>Eukaryota</taxon>
        <taxon>Fungi</taxon>
        <taxon>Dikarya</taxon>
        <taxon>Basidiomycota</taxon>
        <taxon>Agaricomycotina</taxon>
        <taxon>Dacrymycetes</taxon>
        <taxon>Dacrymycetales</taxon>
        <taxon>Dacrymycetaceae</taxon>
        <taxon>Calocera</taxon>
    </lineage>
</organism>